<dbReference type="AlphaFoldDB" id="A0A382QJE4"/>
<dbReference type="InterPro" id="IPR032096">
    <property type="entry name" value="DUF4815"/>
</dbReference>
<proteinExistence type="predicted"/>
<feature type="non-terminal residue" evidence="2">
    <location>
        <position position="1"/>
    </location>
</feature>
<protein>
    <recommendedName>
        <fullName evidence="1">DUF4815 domain-containing protein</fullName>
    </recommendedName>
</protein>
<name>A0A382QJE4_9ZZZZ</name>
<organism evidence="2">
    <name type="scientific">marine metagenome</name>
    <dbReference type="NCBI Taxonomy" id="408172"/>
    <lineage>
        <taxon>unclassified sequences</taxon>
        <taxon>metagenomes</taxon>
        <taxon>ecological metagenomes</taxon>
    </lineage>
</organism>
<evidence type="ECO:0000259" key="1">
    <source>
        <dbReference type="Pfam" id="PF16075"/>
    </source>
</evidence>
<evidence type="ECO:0000313" key="2">
    <source>
        <dbReference type="EMBL" id="SVC85566.1"/>
    </source>
</evidence>
<reference evidence="2" key="1">
    <citation type="submission" date="2018-05" db="EMBL/GenBank/DDBJ databases">
        <authorList>
            <person name="Lanie J.A."/>
            <person name="Ng W.-L."/>
            <person name="Kazmierczak K.M."/>
            <person name="Andrzejewski T.M."/>
            <person name="Davidsen T.M."/>
            <person name="Wayne K.J."/>
            <person name="Tettelin H."/>
            <person name="Glass J.I."/>
            <person name="Rusch D."/>
            <person name="Podicherti R."/>
            <person name="Tsui H.-C.T."/>
            <person name="Winkler M.E."/>
        </authorList>
    </citation>
    <scope>NUCLEOTIDE SEQUENCE</scope>
</reference>
<dbReference type="EMBL" id="UINC01114917">
    <property type="protein sequence ID" value="SVC85566.1"/>
    <property type="molecule type" value="Genomic_DNA"/>
</dbReference>
<feature type="domain" description="DUF4815" evidence="1">
    <location>
        <begin position="11"/>
        <end position="84"/>
    </location>
</feature>
<gene>
    <name evidence="2" type="ORF">METZ01_LOCUS338420</name>
</gene>
<accession>A0A382QJE4</accession>
<feature type="domain" description="DUF4815" evidence="1">
    <location>
        <begin position="186"/>
        <end position="263"/>
    </location>
</feature>
<sequence length="278" mass="30031">MPEKTDLNITPYFDDYSEDKLFHKVLYRAGRPLQARELTQSQSILQNQIERLGDHFFEEGSIVSGAQSDIDMDIYYVKVKSANPNGGGDTAAESYREASHGKYYQGTSTGVIAKVFHSAAQTETDDLTLFVRFGAQGTGTGNEAGFAAAENIRQVTVDANGQATDVGADNNDFEIVATAPTGRSSIANISEGIMFLRGFFCKVDAQTLILEKYSGKPSFRVGLTITEELIGTATDTSLLDNAQGSSNENAAGADRLKVSLSLSKYSLESVEDANFVEL</sequence>
<dbReference type="Pfam" id="PF16075">
    <property type="entry name" value="DUF4815"/>
    <property type="match status" value="2"/>
</dbReference>
<feature type="non-terminal residue" evidence="2">
    <location>
        <position position="278"/>
    </location>
</feature>